<dbReference type="InParanoid" id="A0A6J1WRT1"/>
<keyword evidence="10" id="KW-1185">Reference proteome</keyword>
<dbReference type="GO" id="GO:0005886">
    <property type="term" value="C:plasma membrane"/>
    <property type="evidence" value="ECO:0007669"/>
    <property type="project" value="TreeGrafter"/>
</dbReference>
<protein>
    <submittedName>
        <fullName evidence="11">Ephrin-A4</fullName>
    </submittedName>
</protein>
<dbReference type="SUPFAM" id="SSF49503">
    <property type="entry name" value="Cupredoxins"/>
    <property type="match status" value="1"/>
</dbReference>
<dbReference type="PANTHER" id="PTHR11304:SF29">
    <property type="entry name" value="EPHRIN"/>
    <property type="match status" value="1"/>
</dbReference>
<keyword evidence="5" id="KW-0325">Glycoprotein</keyword>
<dbReference type="PRINTS" id="PR01347">
    <property type="entry name" value="EPHRIN"/>
</dbReference>
<evidence type="ECO:0000256" key="5">
    <source>
        <dbReference type="ARBA" id="ARBA00023180"/>
    </source>
</evidence>
<comment type="subcellular location">
    <subcellularLocation>
        <location evidence="1">Membrane</location>
    </subcellularLocation>
</comment>
<organism evidence="10 11">
    <name type="scientific">Galleria mellonella</name>
    <name type="common">Greater wax moth</name>
    <dbReference type="NCBI Taxonomy" id="7137"/>
    <lineage>
        <taxon>Eukaryota</taxon>
        <taxon>Metazoa</taxon>
        <taxon>Ecdysozoa</taxon>
        <taxon>Arthropoda</taxon>
        <taxon>Hexapoda</taxon>
        <taxon>Insecta</taxon>
        <taxon>Pterygota</taxon>
        <taxon>Neoptera</taxon>
        <taxon>Endopterygota</taxon>
        <taxon>Lepidoptera</taxon>
        <taxon>Glossata</taxon>
        <taxon>Ditrysia</taxon>
        <taxon>Pyraloidea</taxon>
        <taxon>Pyralidae</taxon>
        <taxon>Galleriinae</taxon>
        <taxon>Galleria</taxon>
    </lineage>
</organism>
<comment type="similarity">
    <text evidence="6 7">Belongs to the ephrin family.</text>
</comment>
<feature type="region of interest" description="Disordered" evidence="8">
    <location>
        <begin position="182"/>
        <end position="209"/>
    </location>
</feature>
<dbReference type="Gene3D" id="2.60.40.420">
    <property type="entry name" value="Cupredoxins - blue copper proteins"/>
    <property type="match status" value="1"/>
</dbReference>
<keyword evidence="2" id="KW-0732">Signal</keyword>
<accession>A0A6J1WRT1</accession>
<dbReference type="PROSITE" id="PS51551">
    <property type="entry name" value="EPHRIN_RBD_2"/>
    <property type="match status" value="1"/>
</dbReference>
<gene>
    <name evidence="11" type="primary">LOC113517709</name>
</gene>
<feature type="compositionally biased region" description="Pro residues" evidence="8">
    <location>
        <begin position="183"/>
        <end position="200"/>
    </location>
</feature>
<dbReference type="GO" id="GO:0007411">
    <property type="term" value="P:axon guidance"/>
    <property type="evidence" value="ECO:0007669"/>
    <property type="project" value="TreeGrafter"/>
</dbReference>
<sequence>MVSLAYFGLRQTPWTFLVLMFIIESVMGNYAKSFYIHWNTTNSIFRIDNTDHVFDLNKGNAQFEYDQVNIICPVYAPGTFEEDTEKYIIYNVSKEEYDTCRITNPNPRIIAVCDKPHKLMFFTITFRPFTPQPGGLEFLPGKDYYFISTSSKDDLHRRIGGRCLTDNMKLVFRVCCKPEELSPAPPPQPTYPPPPPPPPSTTTTTTTTTTIKPVTKKTHKYDKTQNEVVKSEELSYSRGAALASSLALALAAVAVLAPLAR</sequence>
<evidence type="ECO:0000313" key="11">
    <source>
        <dbReference type="RefSeq" id="XP_026758257.1"/>
    </source>
</evidence>
<dbReference type="AlphaFoldDB" id="A0A6J1WRT1"/>
<dbReference type="OrthoDB" id="6250301at2759"/>
<evidence type="ECO:0000256" key="6">
    <source>
        <dbReference type="PROSITE-ProRule" id="PRU00884"/>
    </source>
</evidence>
<evidence type="ECO:0000256" key="4">
    <source>
        <dbReference type="ARBA" id="ARBA00023157"/>
    </source>
</evidence>
<dbReference type="RefSeq" id="XP_026758257.1">
    <property type="nucleotide sequence ID" value="XM_026902456.3"/>
</dbReference>
<dbReference type="GeneID" id="113517709"/>
<name>A0A6J1WRT1_GALME</name>
<evidence type="ECO:0000256" key="8">
    <source>
        <dbReference type="SAM" id="MobiDB-lite"/>
    </source>
</evidence>
<keyword evidence="3 7" id="KW-0472">Membrane</keyword>
<dbReference type="Proteomes" id="UP001652740">
    <property type="component" value="Unplaced"/>
</dbReference>
<dbReference type="InterPro" id="IPR001799">
    <property type="entry name" value="Ephrin_RBD"/>
</dbReference>
<evidence type="ECO:0000313" key="10">
    <source>
        <dbReference type="Proteomes" id="UP001652740"/>
    </source>
</evidence>
<dbReference type="KEGG" id="gmw:113517709"/>
<keyword evidence="4" id="KW-1015">Disulfide bond</keyword>
<feature type="domain" description="Ephrin RBD" evidence="9">
    <location>
        <begin position="31"/>
        <end position="174"/>
    </location>
</feature>
<dbReference type="GO" id="GO:0048013">
    <property type="term" value="P:ephrin receptor signaling pathway"/>
    <property type="evidence" value="ECO:0007669"/>
    <property type="project" value="TreeGrafter"/>
</dbReference>
<dbReference type="CTD" id="43799"/>
<evidence type="ECO:0000256" key="3">
    <source>
        <dbReference type="ARBA" id="ARBA00023136"/>
    </source>
</evidence>
<evidence type="ECO:0000259" key="9">
    <source>
        <dbReference type="PROSITE" id="PS51551"/>
    </source>
</evidence>
<proteinExistence type="inferred from homology"/>
<dbReference type="PANTHER" id="PTHR11304">
    <property type="entry name" value="EPHRIN"/>
    <property type="match status" value="1"/>
</dbReference>
<dbReference type="CDD" id="cd02675">
    <property type="entry name" value="Ephrin_ectodomain"/>
    <property type="match status" value="1"/>
</dbReference>
<comment type="caution">
    <text evidence="6">Lacks conserved residue(s) required for the propagation of feature annotation.</text>
</comment>
<evidence type="ECO:0000256" key="1">
    <source>
        <dbReference type="ARBA" id="ARBA00004370"/>
    </source>
</evidence>
<dbReference type="FunFam" id="2.60.40.420:FF:000054">
    <property type="entry name" value="Uncharacterized protein, isoform A"/>
    <property type="match status" value="1"/>
</dbReference>
<evidence type="ECO:0000256" key="2">
    <source>
        <dbReference type="ARBA" id="ARBA00022729"/>
    </source>
</evidence>
<dbReference type="GO" id="GO:0046875">
    <property type="term" value="F:ephrin receptor binding"/>
    <property type="evidence" value="ECO:0007669"/>
    <property type="project" value="TreeGrafter"/>
</dbReference>
<dbReference type="InterPro" id="IPR031328">
    <property type="entry name" value="Ephrin"/>
</dbReference>
<reference evidence="11" key="1">
    <citation type="submission" date="2025-08" db="UniProtKB">
        <authorList>
            <consortium name="RefSeq"/>
        </authorList>
    </citation>
    <scope>IDENTIFICATION</scope>
    <source>
        <tissue evidence="11">Whole larvae</tissue>
    </source>
</reference>
<evidence type="ECO:0000256" key="7">
    <source>
        <dbReference type="RuleBase" id="RU004375"/>
    </source>
</evidence>
<dbReference type="Pfam" id="PF00812">
    <property type="entry name" value="Ephrin"/>
    <property type="match status" value="1"/>
</dbReference>
<dbReference type="InterPro" id="IPR008972">
    <property type="entry name" value="Cupredoxin"/>
</dbReference>